<feature type="domain" description="Large ribosomal subunit protein uL6 alpha-beta" evidence="6">
    <location>
        <begin position="11"/>
        <end position="83"/>
    </location>
</feature>
<dbReference type="InterPro" id="IPR002358">
    <property type="entry name" value="Ribosomal_uL6_CS"/>
</dbReference>
<keyword evidence="2 3" id="KW-0687">Ribonucleoprotein</keyword>
<evidence type="ECO:0000256" key="2">
    <source>
        <dbReference type="ARBA" id="ARBA00023274"/>
    </source>
</evidence>
<dbReference type="SUPFAM" id="SSF56053">
    <property type="entry name" value="Ribosomal protein L6"/>
    <property type="match status" value="2"/>
</dbReference>
<evidence type="ECO:0000256" key="3">
    <source>
        <dbReference type="HAMAP-Rule" id="MF_01365"/>
    </source>
</evidence>
<evidence type="ECO:0000256" key="5">
    <source>
        <dbReference type="RuleBase" id="RU003870"/>
    </source>
</evidence>
<dbReference type="InterPro" id="IPR019906">
    <property type="entry name" value="Ribosomal_uL6_bac-type"/>
</dbReference>
<dbReference type="PROSITE" id="PS00525">
    <property type="entry name" value="RIBOSOMAL_L6_1"/>
    <property type="match status" value="1"/>
</dbReference>
<keyword evidence="3 5" id="KW-0699">rRNA-binding</keyword>
<sequence>MSRIGKLPITVPSGVEVTIDGQTVTVKGPKGSLVQEIAEPIVVEKDEDGSILVKRPDDERYSRSLHGLSRSLVNNMVVGVSQGYQKDLEIHGVGYRVLQKGSNLEFALGYSHPVVVEPPEGIQFATDGPTKLSVKGIDKQLVGEIAARIRKLRKPDPYKGKGVRYAGETIRRKVGKTGK</sequence>
<keyword evidence="1 3" id="KW-0689">Ribosomal protein</keyword>
<dbReference type="Gene3D" id="3.90.930.12">
    <property type="entry name" value="Ribosomal protein L6, alpha-beta domain"/>
    <property type="match status" value="2"/>
</dbReference>
<dbReference type="InterPro" id="IPR036789">
    <property type="entry name" value="Ribosomal_uL6-like_a/b-dom_sf"/>
</dbReference>
<evidence type="ECO:0000259" key="6">
    <source>
        <dbReference type="Pfam" id="PF00347"/>
    </source>
</evidence>
<dbReference type="PANTHER" id="PTHR11655:SF14">
    <property type="entry name" value="LARGE RIBOSOMAL SUBUNIT PROTEIN UL6M"/>
    <property type="match status" value="1"/>
</dbReference>
<evidence type="ECO:0000256" key="4">
    <source>
        <dbReference type="RuleBase" id="RU003869"/>
    </source>
</evidence>
<keyword evidence="3 5" id="KW-0694">RNA-binding</keyword>
<dbReference type="PIRSF" id="PIRSF002162">
    <property type="entry name" value="Ribosomal_L6"/>
    <property type="match status" value="1"/>
</dbReference>
<dbReference type="EMBL" id="BAAAUX010000020">
    <property type="protein sequence ID" value="GAA2809428.1"/>
    <property type="molecule type" value="Genomic_DNA"/>
</dbReference>
<keyword evidence="8" id="KW-1185">Reference proteome</keyword>
<accession>A0ABN3VIT1</accession>
<evidence type="ECO:0000313" key="7">
    <source>
        <dbReference type="EMBL" id="GAA2809428.1"/>
    </source>
</evidence>
<gene>
    <name evidence="3 7" type="primary">rplF</name>
    <name evidence="7" type="ORF">GCM10010470_50840</name>
</gene>
<dbReference type="Pfam" id="PF00347">
    <property type="entry name" value="Ribosomal_L6"/>
    <property type="match status" value="2"/>
</dbReference>
<dbReference type="InterPro" id="IPR020040">
    <property type="entry name" value="Ribosomal_uL6_a/b-dom"/>
</dbReference>
<protein>
    <recommendedName>
        <fullName evidence="3">Large ribosomal subunit protein uL6</fullName>
    </recommendedName>
</protein>
<dbReference type="RefSeq" id="WP_344683802.1">
    <property type="nucleotide sequence ID" value="NZ_BAAAUX010000020.1"/>
</dbReference>
<organism evidence="7 8">
    <name type="scientific">Saccharopolyspora taberi</name>
    <dbReference type="NCBI Taxonomy" id="60895"/>
    <lineage>
        <taxon>Bacteria</taxon>
        <taxon>Bacillati</taxon>
        <taxon>Actinomycetota</taxon>
        <taxon>Actinomycetes</taxon>
        <taxon>Pseudonocardiales</taxon>
        <taxon>Pseudonocardiaceae</taxon>
        <taxon>Saccharopolyspora</taxon>
    </lineage>
</organism>
<comment type="caution">
    <text evidence="7">The sequence shown here is derived from an EMBL/GenBank/DDBJ whole genome shotgun (WGS) entry which is preliminary data.</text>
</comment>
<proteinExistence type="inferred from homology"/>
<dbReference type="HAMAP" id="MF_01365_B">
    <property type="entry name" value="Ribosomal_uL6_B"/>
    <property type="match status" value="1"/>
</dbReference>
<comment type="function">
    <text evidence="3 5">This protein binds to the 23S rRNA, and is important in its secondary structure. It is located near the subunit interface in the base of the L7/L12 stalk, and near the tRNA binding site of the peptidyltransferase center.</text>
</comment>
<comment type="subunit">
    <text evidence="3">Part of the 50S ribosomal subunit.</text>
</comment>
<dbReference type="PRINTS" id="PR00059">
    <property type="entry name" value="RIBOSOMALL6"/>
</dbReference>
<feature type="domain" description="Large ribosomal subunit protein uL6 alpha-beta" evidence="6">
    <location>
        <begin position="92"/>
        <end position="165"/>
    </location>
</feature>
<dbReference type="Proteomes" id="UP001500979">
    <property type="component" value="Unassembled WGS sequence"/>
</dbReference>
<dbReference type="GO" id="GO:0005840">
    <property type="term" value="C:ribosome"/>
    <property type="evidence" value="ECO:0007669"/>
    <property type="project" value="UniProtKB-KW"/>
</dbReference>
<dbReference type="PANTHER" id="PTHR11655">
    <property type="entry name" value="60S/50S RIBOSOMAL PROTEIN L6/L9"/>
    <property type="match status" value="1"/>
</dbReference>
<dbReference type="InterPro" id="IPR000702">
    <property type="entry name" value="Ribosomal_uL6-like"/>
</dbReference>
<comment type="similarity">
    <text evidence="3 4">Belongs to the universal ribosomal protein uL6 family.</text>
</comment>
<dbReference type="NCBIfam" id="TIGR03654">
    <property type="entry name" value="L6_bact"/>
    <property type="match status" value="1"/>
</dbReference>
<evidence type="ECO:0000313" key="8">
    <source>
        <dbReference type="Proteomes" id="UP001500979"/>
    </source>
</evidence>
<name>A0ABN3VIT1_9PSEU</name>
<reference evidence="7 8" key="1">
    <citation type="journal article" date="2019" name="Int. J. Syst. Evol. Microbiol.">
        <title>The Global Catalogue of Microorganisms (GCM) 10K type strain sequencing project: providing services to taxonomists for standard genome sequencing and annotation.</title>
        <authorList>
            <consortium name="The Broad Institute Genomics Platform"/>
            <consortium name="The Broad Institute Genome Sequencing Center for Infectious Disease"/>
            <person name="Wu L."/>
            <person name="Ma J."/>
        </authorList>
    </citation>
    <scope>NUCLEOTIDE SEQUENCE [LARGE SCALE GENOMIC DNA]</scope>
    <source>
        <strain evidence="7 8">JCM 9383</strain>
    </source>
</reference>
<evidence type="ECO:0000256" key="1">
    <source>
        <dbReference type="ARBA" id="ARBA00022980"/>
    </source>
</evidence>